<evidence type="ECO:0000259" key="10">
    <source>
        <dbReference type="PROSITE" id="PS51202"/>
    </source>
</evidence>
<evidence type="ECO:0000256" key="1">
    <source>
        <dbReference type="ARBA" id="ARBA00004141"/>
    </source>
</evidence>
<keyword evidence="5 9" id="KW-0812">Transmembrane</keyword>
<proteinExistence type="inferred from homology"/>
<dbReference type="GO" id="GO:0016020">
    <property type="term" value="C:membrane"/>
    <property type="evidence" value="ECO:0007669"/>
    <property type="project" value="UniProtKB-SubCell"/>
</dbReference>
<keyword evidence="7" id="KW-0406">Ion transport</keyword>
<dbReference type="InterPro" id="IPR006153">
    <property type="entry name" value="Cation/H_exchanger_TM"/>
</dbReference>
<dbReference type="EMBL" id="JENJ01000042">
    <property type="protein sequence ID" value="KGM95321.1"/>
    <property type="molecule type" value="Genomic_DNA"/>
</dbReference>
<feature type="transmembrane region" description="Helical" evidence="9">
    <location>
        <begin position="338"/>
        <end position="356"/>
    </location>
</feature>
<evidence type="ECO:0000256" key="4">
    <source>
        <dbReference type="ARBA" id="ARBA00022449"/>
    </source>
</evidence>
<feature type="transmembrane region" description="Helical" evidence="9">
    <location>
        <begin position="126"/>
        <end position="145"/>
    </location>
</feature>
<dbReference type="OrthoDB" id="9793589at2"/>
<dbReference type="Pfam" id="PF00999">
    <property type="entry name" value="Na_H_Exchanger"/>
    <property type="match status" value="1"/>
</dbReference>
<comment type="similarity">
    <text evidence="2">Belongs to the monovalent cation:proton antiporter 2 (CPA2) transporter (TC 2.A.37) family.</text>
</comment>
<comment type="subcellular location">
    <subcellularLocation>
        <location evidence="1">Membrane</location>
        <topology evidence="1">Multi-pass membrane protein</topology>
    </subcellularLocation>
</comment>
<evidence type="ECO:0000256" key="7">
    <source>
        <dbReference type="ARBA" id="ARBA00023065"/>
    </source>
</evidence>
<organism evidence="11 12">
    <name type="scientific">Clostridium novyi A str. 4552</name>
    <dbReference type="NCBI Taxonomy" id="1444289"/>
    <lineage>
        <taxon>Bacteria</taxon>
        <taxon>Bacillati</taxon>
        <taxon>Bacillota</taxon>
        <taxon>Clostridia</taxon>
        <taxon>Eubacteriales</taxon>
        <taxon>Clostridiaceae</taxon>
        <taxon>Clostridium</taxon>
    </lineage>
</organism>
<feature type="transmembrane region" description="Helical" evidence="9">
    <location>
        <begin position="32"/>
        <end position="51"/>
    </location>
</feature>
<accession>A0A0A0I4U6</accession>
<keyword evidence="6 9" id="KW-1133">Transmembrane helix</keyword>
<dbReference type="Gene3D" id="1.20.1530.20">
    <property type="match status" value="1"/>
</dbReference>
<feature type="transmembrane region" description="Helical" evidence="9">
    <location>
        <begin position="6"/>
        <end position="25"/>
    </location>
</feature>
<feature type="domain" description="RCK C-terminal" evidence="10">
    <location>
        <begin position="393"/>
        <end position="476"/>
    </location>
</feature>
<gene>
    <name evidence="11" type="ORF">Z968_09350</name>
</gene>
<dbReference type="PANTHER" id="PTHR43562">
    <property type="entry name" value="NAPA-TYPE SODIUM/HYDROGEN ANTIPORTER"/>
    <property type="match status" value="1"/>
</dbReference>
<feature type="transmembrane region" description="Helical" evidence="9">
    <location>
        <begin position="276"/>
        <end position="294"/>
    </location>
</feature>
<evidence type="ECO:0000256" key="9">
    <source>
        <dbReference type="SAM" id="Phobius"/>
    </source>
</evidence>
<feature type="transmembrane region" description="Helical" evidence="9">
    <location>
        <begin position="57"/>
        <end position="76"/>
    </location>
</feature>
<dbReference type="PROSITE" id="PS51202">
    <property type="entry name" value="RCK_C"/>
    <property type="match status" value="1"/>
</dbReference>
<feature type="transmembrane region" description="Helical" evidence="9">
    <location>
        <begin position="244"/>
        <end position="264"/>
    </location>
</feature>
<evidence type="ECO:0000313" key="12">
    <source>
        <dbReference type="Proteomes" id="UP000030012"/>
    </source>
</evidence>
<reference evidence="11 12" key="1">
    <citation type="submission" date="2014-01" db="EMBL/GenBank/DDBJ databases">
        <title>Plasmidome dynamics in the species complex Clostridium novyi sensu lato converts strains of independent lineages into distinctly different pathogens.</title>
        <authorList>
            <person name="Skarin H."/>
            <person name="Segerman B."/>
        </authorList>
    </citation>
    <scope>NUCLEOTIDE SEQUENCE [LARGE SCALE GENOMIC DNA]</scope>
    <source>
        <strain evidence="11 12">4552</strain>
    </source>
</reference>
<keyword evidence="8 9" id="KW-0472">Membrane</keyword>
<feature type="transmembrane region" description="Helical" evidence="9">
    <location>
        <begin position="218"/>
        <end position="238"/>
    </location>
</feature>
<dbReference type="InterPro" id="IPR006037">
    <property type="entry name" value="RCK_C"/>
</dbReference>
<feature type="transmembrane region" description="Helical" evidence="9">
    <location>
        <begin position="306"/>
        <end position="326"/>
    </location>
</feature>
<dbReference type="RefSeq" id="WP_039255781.1">
    <property type="nucleotide sequence ID" value="NZ_JENJ01000042.1"/>
</dbReference>
<dbReference type="GO" id="GO:0008324">
    <property type="term" value="F:monoatomic cation transmembrane transporter activity"/>
    <property type="evidence" value="ECO:0007669"/>
    <property type="project" value="InterPro"/>
</dbReference>
<dbReference type="Gene3D" id="3.30.70.1450">
    <property type="entry name" value="Regulator of K+ conductance, C-terminal domain"/>
    <property type="match status" value="1"/>
</dbReference>
<evidence type="ECO:0000256" key="6">
    <source>
        <dbReference type="ARBA" id="ARBA00022989"/>
    </source>
</evidence>
<evidence type="ECO:0000256" key="8">
    <source>
        <dbReference type="ARBA" id="ARBA00023136"/>
    </source>
</evidence>
<dbReference type="Proteomes" id="UP000030012">
    <property type="component" value="Unassembled WGS sequence"/>
</dbReference>
<dbReference type="AlphaFoldDB" id="A0A0A0I4U6"/>
<comment type="caution">
    <text evidence="11">The sequence shown here is derived from an EMBL/GenBank/DDBJ whole genome shotgun (WGS) entry which is preliminary data.</text>
</comment>
<evidence type="ECO:0000256" key="2">
    <source>
        <dbReference type="ARBA" id="ARBA00005551"/>
    </source>
</evidence>
<keyword evidence="4" id="KW-0050">Antiport</keyword>
<evidence type="ECO:0000313" key="11">
    <source>
        <dbReference type="EMBL" id="KGM95321.1"/>
    </source>
</evidence>
<evidence type="ECO:0000256" key="3">
    <source>
        <dbReference type="ARBA" id="ARBA00022448"/>
    </source>
</evidence>
<dbReference type="Pfam" id="PF02080">
    <property type="entry name" value="TrkA_C"/>
    <property type="match status" value="1"/>
</dbReference>
<dbReference type="SUPFAM" id="SSF116726">
    <property type="entry name" value="TrkA C-terminal domain-like"/>
    <property type="match status" value="1"/>
</dbReference>
<feature type="transmembrane region" description="Helical" evidence="9">
    <location>
        <begin position="189"/>
        <end position="206"/>
    </location>
</feature>
<protein>
    <submittedName>
        <fullName evidence="11">Sodium:proton antiporter</fullName>
    </submittedName>
</protein>
<sequence length="476" mass="53451">MTENINFDSMLILSLFAFITPIIINSFKKFRVPFVVGEIFIGIIIGKSFLNLVNEDIWIGFLSHLGLAYLLFLSGLEIDFDKLRAGNNKKQLVKRLLMSFAMFGISLIVSFILSLSLFHFGIIKNVGFLTFLFSASAPGLIVPFLKEKNLLNTEYGQTLLIYTLICEFICLLALPIISSTISSGLTYKNFLFIILFVVAFLIFKVIQKFSHILDLSTASFRNLHIGVRAAFALILLLVTLSSKIGAEIILGSFLAGFIFTLILDKGREDLMHELDILGYGFLIPIYFIMVGVNLDISSVFTDPKSLLKIPLFLLVILIVKLVPFLLMSHIFGFNKAISGGLILSAQLSLFIVGAQMAYNLKIINSSDYSTFILTTIISCILFPMIFDKMFKRDNIEEIDTEPINHISIMEVVPMNENILGKSLKEISFPYRFRVFLIIRDGKEILPIAETQILKGDRLIIAGLASKVDEVLNFLNE</sequence>
<evidence type="ECO:0000256" key="5">
    <source>
        <dbReference type="ARBA" id="ARBA00022692"/>
    </source>
</evidence>
<dbReference type="InterPro" id="IPR038770">
    <property type="entry name" value="Na+/solute_symporter_sf"/>
</dbReference>
<dbReference type="GO" id="GO:1902600">
    <property type="term" value="P:proton transmembrane transport"/>
    <property type="evidence" value="ECO:0007669"/>
    <property type="project" value="InterPro"/>
</dbReference>
<feature type="transmembrane region" description="Helical" evidence="9">
    <location>
        <begin position="157"/>
        <end position="177"/>
    </location>
</feature>
<feature type="transmembrane region" description="Helical" evidence="9">
    <location>
        <begin position="368"/>
        <end position="386"/>
    </location>
</feature>
<keyword evidence="3" id="KW-0813">Transport</keyword>
<dbReference type="GO" id="GO:0015297">
    <property type="term" value="F:antiporter activity"/>
    <property type="evidence" value="ECO:0007669"/>
    <property type="project" value="UniProtKB-KW"/>
</dbReference>
<dbReference type="InterPro" id="IPR036721">
    <property type="entry name" value="RCK_C_sf"/>
</dbReference>
<dbReference type="PANTHER" id="PTHR43562:SF1">
    <property type="entry name" value="NA(+)_H(+) ANTIPORTER YJBQ-RELATED"/>
    <property type="match status" value="1"/>
</dbReference>
<feature type="transmembrane region" description="Helical" evidence="9">
    <location>
        <begin position="96"/>
        <end position="120"/>
    </location>
</feature>
<dbReference type="GO" id="GO:0006813">
    <property type="term" value="P:potassium ion transport"/>
    <property type="evidence" value="ECO:0007669"/>
    <property type="project" value="InterPro"/>
</dbReference>
<name>A0A0A0I4U6_CLONO</name>